<accession>A0A0P1ATH8</accession>
<feature type="non-terminal residue" evidence="2">
    <location>
        <position position="204"/>
    </location>
</feature>
<dbReference type="OrthoDB" id="129232at2759"/>
<reference evidence="3" key="1">
    <citation type="submission" date="2014-09" db="EMBL/GenBank/DDBJ databases">
        <authorList>
            <person name="Sharma Rahul"/>
            <person name="Thines Marco"/>
        </authorList>
    </citation>
    <scope>NUCLEOTIDE SEQUENCE [LARGE SCALE GENOMIC DNA]</scope>
</reference>
<feature type="region of interest" description="Disordered" evidence="1">
    <location>
        <begin position="162"/>
        <end position="204"/>
    </location>
</feature>
<dbReference type="GeneID" id="36395725"/>
<feature type="compositionally biased region" description="Low complexity" evidence="1">
    <location>
        <begin position="182"/>
        <end position="204"/>
    </location>
</feature>
<evidence type="ECO:0000256" key="1">
    <source>
        <dbReference type="SAM" id="MobiDB-lite"/>
    </source>
</evidence>
<evidence type="ECO:0000313" key="2">
    <source>
        <dbReference type="EMBL" id="CEG44301.1"/>
    </source>
</evidence>
<keyword evidence="3" id="KW-1185">Reference proteome</keyword>
<proteinExistence type="predicted"/>
<organism evidence="2 3">
    <name type="scientific">Plasmopara halstedii</name>
    <name type="common">Downy mildew of sunflower</name>
    <dbReference type="NCBI Taxonomy" id="4781"/>
    <lineage>
        <taxon>Eukaryota</taxon>
        <taxon>Sar</taxon>
        <taxon>Stramenopiles</taxon>
        <taxon>Oomycota</taxon>
        <taxon>Peronosporomycetes</taxon>
        <taxon>Peronosporales</taxon>
        <taxon>Peronosporaceae</taxon>
        <taxon>Plasmopara</taxon>
    </lineage>
</organism>
<evidence type="ECO:0000313" key="3">
    <source>
        <dbReference type="Proteomes" id="UP000054928"/>
    </source>
</evidence>
<protein>
    <submittedName>
        <fullName evidence="2">Uncharacterized protein</fullName>
    </submittedName>
</protein>
<sequence length="204" mass="21777">MAVKMLNAASTEDLSGASLIANVGSARDETVKKEVFRSENADGSIVIKTVRTTTRTEMSSQGDLVTIINVETITETGAITNSGKEKIDKSILMNPTTQMGTAASGIAQTKAEKVMARGTKKIPEAIKIIKNLASSIKPKEIKEVTNAGTTGTTVIVGLDDEIMDKEPKSEKKCKPKRQPSSETTEGMTEVTEVTEVTTETVEVL</sequence>
<dbReference type="AlphaFoldDB" id="A0A0P1ATH8"/>
<dbReference type="RefSeq" id="XP_024580670.1">
    <property type="nucleotide sequence ID" value="XM_024730388.1"/>
</dbReference>
<name>A0A0P1ATH8_PLAHL</name>
<dbReference type="EMBL" id="CCYD01001191">
    <property type="protein sequence ID" value="CEG44301.1"/>
    <property type="molecule type" value="Genomic_DNA"/>
</dbReference>
<dbReference type="Proteomes" id="UP000054928">
    <property type="component" value="Unassembled WGS sequence"/>
</dbReference>